<keyword evidence="3 6" id="KW-0464">Manganese</keyword>
<dbReference type="EMBL" id="JAUHTR010000013">
    <property type="protein sequence ID" value="MDN4526648.1"/>
    <property type="molecule type" value="Genomic_DNA"/>
</dbReference>
<evidence type="ECO:0000256" key="3">
    <source>
        <dbReference type="ARBA" id="ARBA00023211"/>
    </source>
</evidence>
<dbReference type="PANTHER" id="PTHR30268">
    <property type="entry name" value="L-RHAMNOSE ISOMERASE"/>
    <property type="match status" value="1"/>
</dbReference>
<dbReference type="HAMAP" id="MF_00541">
    <property type="entry name" value="RhaA"/>
    <property type="match status" value="1"/>
</dbReference>
<evidence type="ECO:0000313" key="9">
    <source>
        <dbReference type="Proteomes" id="UP001172721"/>
    </source>
</evidence>
<feature type="binding site" evidence="6">
    <location>
        <position position="262"/>
    </location>
    <ligand>
        <name>Mn(2+)</name>
        <dbReference type="ChEBI" id="CHEBI:29035"/>
    </ligand>
</feature>
<organism evidence="8 9">
    <name type="scientific">Fictibacillus fluitans</name>
    <dbReference type="NCBI Taxonomy" id="3058422"/>
    <lineage>
        <taxon>Bacteria</taxon>
        <taxon>Bacillati</taxon>
        <taxon>Bacillota</taxon>
        <taxon>Bacilli</taxon>
        <taxon>Bacillales</taxon>
        <taxon>Fictibacillaceae</taxon>
        <taxon>Fictibacillus</taxon>
    </lineage>
</organism>
<keyword evidence="4 6" id="KW-0413">Isomerase</keyword>
<dbReference type="InterPro" id="IPR050337">
    <property type="entry name" value="L-rhamnose_isomerase"/>
</dbReference>
<keyword evidence="5 6" id="KW-0684">Rhamnose metabolism</keyword>
<name>A0ABT8I0U6_9BACL</name>
<evidence type="ECO:0000256" key="1">
    <source>
        <dbReference type="ARBA" id="ARBA00022490"/>
    </source>
</evidence>
<feature type="binding site" evidence="6">
    <location>
        <position position="294"/>
    </location>
    <ligand>
        <name>Mn(2+)</name>
        <dbReference type="ChEBI" id="CHEBI:29035"/>
    </ligand>
</feature>
<dbReference type="InterPro" id="IPR009308">
    <property type="entry name" value="Rhamnose_isomerase"/>
</dbReference>
<sequence length="424" mass="48222">MTMIQEGYEYAKQAYAKWGINVDEAILGLKRVPISIHCWQGDDIAGFEVDAQELSGGIDVTGDYPGKAETPEQLRSDLEKALSLIPGTHRVNLHAIYAETDGEIVERDQLEPKHFKNWVEWARQHQLGLDFNPTIFSHPKAADGLTLSHPDPEIREFWINHCIASRKIGEYFGRELGTPCLTNIWIPDGYKDVPSDRMTPRVRLKDSLDRIFAAPIDEAFNVDAIESKLFGLGSESFVVGSHEFYLGYALKNNKLCLLDTGHFHPTETVSNKISSMLLYSDNLALHVSRPVRWDSDHVVTLDDELREIALEIVRNDALDKVMIGLDFFDASINRVAAWTIGTRNMIKALLYAMLTPNDYLKQLQEEGNYTERLTLIEEFKTYPFGAVWDYYCEQNGVPVKEAWLDEVKAYEQGVLGHRGKQEVR</sequence>
<keyword evidence="2 6" id="KW-0479">Metal-binding</keyword>
<comment type="similarity">
    <text evidence="6">Belongs to the rhamnose isomerase family.</text>
</comment>
<proteinExistence type="inferred from homology"/>
<comment type="caution">
    <text evidence="8">The sequence shown here is derived from an EMBL/GenBank/DDBJ whole genome shotgun (WGS) entry which is preliminary data.</text>
</comment>
<comment type="catalytic activity">
    <reaction evidence="6">
        <text>L-rhamnopyranose = L-rhamnulose</text>
        <dbReference type="Rhea" id="RHEA:23160"/>
        <dbReference type="ChEBI" id="CHEBI:17897"/>
        <dbReference type="ChEBI" id="CHEBI:62346"/>
        <dbReference type="EC" id="5.3.1.14"/>
    </reaction>
</comment>
<dbReference type="SUPFAM" id="SSF51658">
    <property type="entry name" value="Xylose isomerase-like"/>
    <property type="match status" value="1"/>
</dbReference>
<comment type="cofactor">
    <cofactor evidence="6">
        <name>Mn(2+)</name>
        <dbReference type="ChEBI" id="CHEBI:29035"/>
    </cofactor>
    <text evidence="6">Binds 1 Mn(2+) ion per subunit.</text>
</comment>
<protein>
    <recommendedName>
        <fullName evidence="6 7">L-rhamnose isomerase</fullName>
        <ecNumber evidence="6 7">5.3.1.14</ecNumber>
    </recommendedName>
</protein>
<comment type="subcellular location">
    <subcellularLocation>
        <location evidence="6">Cytoplasm</location>
    </subcellularLocation>
</comment>
<dbReference type="Gene3D" id="3.20.20.150">
    <property type="entry name" value="Divalent-metal-dependent TIM barrel enzymes"/>
    <property type="match status" value="1"/>
</dbReference>
<dbReference type="GO" id="GO:0008740">
    <property type="term" value="F:L-rhamnose isomerase activity"/>
    <property type="evidence" value="ECO:0007669"/>
    <property type="project" value="UniProtKB-EC"/>
</dbReference>
<evidence type="ECO:0000256" key="6">
    <source>
        <dbReference type="HAMAP-Rule" id="MF_00541"/>
    </source>
</evidence>
<dbReference type="PANTHER" id="PTHR30268:SF0">
    <property type="entry name" value="L-RHAMNOSE ISOMERASE"/>
    <property type="match status" value="1"/>
</dbReference>
<evidence type="ECO:0000313" key="8">
    <source>
        <dbReference type="EMBL" id="MDN4526648.1"/>
    </source>
</evidence>
<comment type="function">
    <text evidence="6">Catalyzes the interconversion of L-rhamnose and L-rhamnulose.</text>
</comment>
<reference evidence="8" key="1">
    <citation type="submission" date="2023-07" db="EMBL/GenBank/DDBJ databases">
        <title>Fictibacillus sp. isolated from freshwater pond.</title>
        <authorList>
            <person name="Kirdat K."/>
            <person name="Bhat A."/>
            <person name="Mourya A."/>
            <person name="Yadav A."/>
        </authorList>
    </citation>
    <scope>NUCLEOTIDE SEQUENCE</scope>
    <source>
        <strain evidence="8">NE201</strain>
    </source>
</reference>
<evidence type="ECO:0000256" key="5">
    <source>
        <dbReference type="ARBA" id="ARBA00023308"/>
    </source>
</evidence>
<evidence type="ECO:0000256" key="2">
    <source>
        <dbReference type="ARBA" id="ARBA00022723"/>
    </source>
</evidence>
<dbReference type="NCBIfam" id="TIGR01748">
    <property type="entry name" value="rhaA"/>
    <property type="match status" value="1"/>
</dbReference>
<dbReference type="Proteomes" id="UP001172721">
    <property type="component" value="Unassembled WGS sequence"/>
</dbReference>
<dbReference type="Pfam" id="PF06134">
    <property type="entry name" value="RhaA"/>
    <property type="match status" value="1"/>
</dbReference>
<comment type="pathway">
    <text evidence="6">Carbohydrate degradation; L-rhamnose degradation; glycerone phosphate from L-rhamnose: step 1/3.</text>
</comment>
<dbReference type="NCBIfam" id="NF002203">
    <property type="entry name" value="PRK01076.1"/>
    <property type="match status" value="1"/>
</dbReference>
<feature type="binding site" evidence="6">
    <location>
        <position position="296"/>
    </location>
    <ligand>
        <name>Mn(2+)</name>
        <dbReference type="ChEBI" id="CHEBI:29035"/>
    </ligand>
</feature>
<evidence type="ECO:0000256" key="7">
    <source>
        <dbReference type="NCBIfam" id="TIGR01748"/>
    </source>
</evidence>
<dbReference type="InterPro" id="IPR036237">
    <property type="entry name" value="Xyl_isomerase-like_sf"/>
</dbReference>
<accession>A0ABT8I0U6</accession>
<keyword evidence="9" id="KW-1185">Reference proteome</keyword>
<evidence type="ECO:0000256" key="4">
    <source>
        <dbReference type="ARBA" id="ARBA00023235"/>
    </source>
</evidence>
<keyword evidence="1 6" id="KW-0963">Cytoplasm</keyword>
<dbReference type="EC" id="5.3.1.14" evidence="6 7"/>
<gene>
    <name evidence="6 8" type="primary">rhaA</name>
    <name evidence="8" type="ORF">QYB97_19360</name>
</gene>